<comment type="caution">
    <text evidence="2">The sequence shown here is derived from an EMBL/GenBank/DDBJ whole genome shotgun (WGS) entry which is preliminary data.</text>
</comment>
<dbReference type="SUPFAM" id="SSF55729">
    <property type="entry name" value="Acyl-CoA N-acyltransferases (Nat)"/>
    <property type="match status" value="1"/>
</dbReference>
<reference evidence="2 3" key="1">
    <citation type="journal article" date="2012" name="Int. J. Syst. Evol. Microbiol.">
        <title>Vibrio caribbeanicus sp. nov., isolated from the marine sponge Scleritoderma cyanea.</title>
        <authorList>
            <person name="Hoffmann M."/>
            <person name="Monday S.R."/>
            <person name="Allard M.W."/>
            <person name="Strain E.A."/>
            <person name="Whittaker P."/>
            <person name="Naum M."/>
            <person name="McCarthy P.J."/>
            <person name="Lopez J.V."/>
            <person name="Fischer M."/>
            <person name="Brown E.W."/>
        </authorList>
    </citation>
    <scope>NUCLEOTIDE SEQUENCE [LARGE SCALE GENOMIC DNA]</scope>
    <source>
        <strain evidence="2 3">ATCC BAA-2122</strain>
    </source>
</reference>
<name>E3BQB4_9VIBR</name>
<proteinExistence type="predicted"/>
<dbReference type="PANTHER" id="PTHR43792:SF13">
    <property type="entry name" value="ACETYLTRANSFERASE"/>
    <property type="match status" value="1"/>
</dbReference>
<dbReference type="AlphaFoldDB" id="E3BQB4"/>
<dbReference type="EMBL" id="AEIU01000120">
    <property type="protein sequence ID" value="EFP94738.1"/>
    <property type="molecule type" value="Genomic_DNA"/>
</dbReference>
<dbReference type="InterPro" id="IPR000182">
    <property type="entry name" value="GNAT_dom"/>
</dbReference>
<feature type="domain" description="N-acetyltransferase" evidence="1">
    <location>
        <begin position="10"/>
        <end position="150"/>
    </location>
</feature>
<evidence type="ECO:0000259" key="1">
    <source>
        <dbReference type="Pfam" id="PF13302"/>
    </source>
</evidence>
<dbReference type="RefSeq" id="WP_009603393.1">
    <property type="nucleotide sequence ID" value="NZ_AEIU01000120.1"/>
</dbReference>
<protein>
    <submittedName>
        <fullName evidence="2">Acetyltransferase</fullName>
    </submittedName>
</protein>
<dbReference type="GO" id="GO:0016747">
    <property type="term" value="F:acyltransferase activity, transferring groups other than amino-acyl groups"/>
    <property type="evidence" value="ECO:0007669"/>
    <property type="project" value="InterPro"/>
</dbReference>
<keyword evidence="3" id="KW-1185">Reference proteome</keyword>
<dbReference type="InterPro" id="IPR016181">
    <property type="entry name" value="Acyl_CoA_acyltransferase"/>
</dbReference>
<dbReference type="PANTHER" id="PTHR43792">
    <property type="entry name" value="GNAT FAMILY, PUTATIVE (AFU_ORTHOLOGUE AFUA_3G00765)-RELATED-RELATED"/>
    <property type="match status" value="1"/>
</dbReference>
<evidence type="ECO:0000313" key="2">
    <source>
        <dbReference type="EMBL" id="EFP94738.1"/>
    </source>
</evidence>
<sequence length="174" mass="19682">MEKMMIETKRLMLMKISSGDLEVISKILSSPTQTKFLPNQAPYSDEHQRKYLFNRIEHWSKYGFGTFVVALKEDPIVKVGFVGAEYAPNPKYVDIRFGIASEYEGKGMITESAKLLATWFFDNTQHSELYGVAMANNFGSKSVLSKIGMQPVKGVNLYGCKELESFCLRAINTK</sequence>
<evidence type="ECO:0000313" key="3">
    <source>
        <dbReference type="Proteomes" id="UP000002943"/>
    </source>
</evidence>
<accession>E3BQB4</accession>
<organism evidence="2 3">
    <name type="scientific">Vibrio caribbeanicus ATCC BAA-2122</name>
    <dbReference type="NCBI Taxonomy" id="796620"/>
    <lineage>
        <taxon>Bacteria</taxon>
        <taxon>Pseudomonadati</taxon>
        <taxon>Pseudomonadota</taxon>
        <taxon>Gammaproteobacteria</taxon>
        <taxon>Vibrionales</taxon>
        <taxon>Vibrionaceae</taxon>
        <taxon>Vibrio</taxon>
    </lineage>
</organism>
<dbReference type="STRING" id="796620.VIBC2010_13476"/>
<dbReference type="InterPro" id="IPR051531">
    <property type="entry name" value="N-acetyltransferase"/>
</dbReference>
<dbReference type="Proteomes" id="UP000002943">
    <property type="component" value="Unassembled WGS sequence"/>
</dbReference>
<dbReference type="Gene3D" id="3.40.630.30">
    <property type="match status" value="1"/>
</dbReference>
<dbReference type="eggNOG" id="COG1670">
    <property type="taxonomic scope" value="Bacteria"/>
</dbReference>
<gene>
    <name evidence="2" type="ORF">VIBC2010_13476</name>
</gene>
<keyword evidence="2" id="KW-0808">Transferase</keyword>
<dbReference type="Pfam" id="PF13302">
    <property type="entry name" value="Acetyltransf_3"/>
    <property type="match status" value="1"/>
</dbReference>